<keyword evidence="1" id="KW-0812">Transmembrane</keyword>
<evidence type="ECO:0000313" key="2">
    <source>
        <dbReference type="EMBL" id="VFU40032.1"/>
    </source>
</evidence>
<dbReference type="AlphaFoldDB" id="A0A6N2LGQ8"/>
<keyword evidence="1" id="KW-0472">Membrane</keyword>
<accession>A0A6N2LGQ8</accession>
<dbReference type="EMBL" id="CAADRP010001539">
    <property type="protein sequence ID" value="VFU40032.1"/>
    <property type="molecule type" value="Genomic_DNA"/>
</dbReference>
<gene>
    <name evidence="2" type="ORF">SVIM_LOCUS226430</name>
</gene>
<feature type="transmembrane region" description="Helical" evidence="1">
    <location>
        <begin position="83"/>
        <end position="104"/>
    </location>
</feature>
<name>A0A6N2LGQ8_SALVM</name>
<reference evidence="2" key="1">
    <citation type="submission" date="2019-03" db="EMBL/GenBank/DDBJ databases">
        <authorList>
            <person name="Mank J."/>
            <person name="Almeida P."/>
        </authorList>
    </citation>
    <scope>NUCLEOTIDE SEQUENCE</scope>
    <source>
        <strain evidence="2">78183</strain>
    </source>
</reference>
<keyword evidence="1" id="KW-1133">Transmembrane helix</keyword>
<organism evidence="2">
    <name type="scientific">Salix viminalis</name>
    <name type="common">Common osier</name>
    <name type="synonym">Basket willow</name>
    <dbReference type="NCBI Taxonomy" id="40686"/>
    <lineage>
        <taxon>Eukaryota</taxon>
        <taxon>Viridiplantae</taxon>
        <taxon>Streptophyta</taxon>
        <taxon>Embryophyta</taxon>
        <taxon>Tracheophyta</taxon>
        <taxon>Spermatophyta</taxon>
        <taxon>Magnoliopsida</taxon>
        <taxon>eudicotyledons</taxon>
        <taxon>Gunneridae</taxon>
        <taxon>Pentapetalae</taxon>
        <taxon>rosids</taxon>
        <taxon>fabids</taxon>
        <taxon>Malpighiales</taxon>
        <taxon>Salicaceae</taxon>
        <taxon>Saliceae</taxon>
        <taxon>Salix</taxon>
    </lineage>
</organism>
<protein>
    <submittedName>
        <fullName evidence="2">Uncharacterized protein</fullName>
    </submittedName>
</protein>
<evidence type="ECO:0000256" key="1">
    <source>
        <dbReference type="SAM" id="Phobius"/>
    </source>
</evidence>
<proteinExistence type="predicted"/>
<sequence>MWEQGSKLPDQKKDVAYNIEGSYSGVCPPVDLCCDISYSGVLGDRRWTYKELIEIGNGTVVSTLEGVVTQMSVASVLISMFTLMNYFAAVMILDFSLLLSFGYINPVESEEHQRKKCEQSKYAESCFDAVSLKDREESEQFVISASWKHFQKRSSHPKSRGTIYKSSPSFSGVARCGLYSHVNFAADQGCQGESHAIQS</sequence>